<dbReference type="InterPro" id="IPR008988">
    <property type="entry name" value="Transcriptional_repressor_C"/>
</dbReference>
<dbReference type="Gene3D" id="1.10.10.730">
    <property type="entry name" value="KorB DNA-binding domain"/>
    <property type="match status" value="1"/>
</dbReference>
<geneLocation type="plasmid" evidence="4">
    <name>pRCH51-3</name>
</geneLocation>
<dbReference type="Gene3D" id="6.10.250.140">
    <property type="match status" value="1"/>
</dbReference>
<dbReference type="Gene3D" id="3.90.1530.30">
    <property type="match status" value="1"/>
</dbReference>
<evidence type="ECO:0000259" key="3">
    <source>
        <dbReference type="SMART" id="SM00470"/>
    </source>
</evidence>
<dbReference type="PANTHER" id="PTHR33375:SF1">
    <property type="entry name" value="CHROMOSOME-PARTITIONING PROTEIN PARB-RELATED"/>
    <property type="match status" value="1"/>
</dbReference>
<dbReference type="CDD" id="cd16398">
    <property type="entry name" value="KorB_N_like"/>
    <property type="match status" value="1"/>
</dbReference>
<evidence type="ECO:0000313" key="4">
    <source>
        <dbReference type="EMBL" id="AQT19041.1"/>
    </source>
</evidence>
<accession>A0A1S6KKN3</accession>
<feature type="compositionally biased region" description="Acidic residues" evidence="2">
    <location>
        <begin position="246"/>
        <end position="267"/>
    </location>
</feature>
<keyword evidence="4" id="KW-0614">Plasmid</keyword>
<dbReference type="GO" id="GO:0003677">
    <property type="term" value="F:DNA binding"/>
    <property type="evidence" value="ECO:0007669"/>
    <property type="project" value="InterPro"/>
</dbReference>
<dbReference type="InterPro" id="IPR003115">
    <property type="entry name" value="ParB_N"/>
</dbReference>
<name>A0A1S6KKN3_ACIBA</name>
<dbReference type="AlphaFoldDB" id="A0A1S6KKN3"/>
<feature type="region of interest" description="Disordered" evidence="2">
    <location>
        <begin position="218"/>
        <end position="293"/>
    </location>
</feature>
<dbReference type="InterPro" id="IPR036086">
    <property type="entry name" value="ParB/Sulfiredoxin_sf"/>
</dbReference>
<dbReference type="SUPFAM" id="SSF110849">
    <property type="entry name" value="ParB/Sulfiredoxin"/>
    <property type="match status" value="1"/>
</dbReference>
<dbReference type="GO" id="GO:0007059">
    <property type="term" value="P:chromosome segregation"/>
    <property type="evidence" value="ECO:0007669"/>
    <property type="project" value="TreeGrafter"/>
</dbReference>
<dbReference type="InterPro" id="IPR050336">
    <property type="entry name" value="Chromosome_partition/occlusion"/>
</dbReference>
<dbReference type="InterPro" id="IPR042075">
    <property type="entry name" value="KorB_DNA-db"/>
</dbReference>
<proteinExistence type="inferred from homology"/>
<sequence length="346" mass="39201">MLDLSALEGIDLGNSAPVADGTPKQIPLTDILEDPDQPRVEFPEDQMQKMVESIKARGVKTPISVKPHPTEQGKWIINYGARRFRASVMAGKETIPAFVDNDHDDYDQVMENKERLNHSPIELALFIQKKIKQGEKKNVIAKKLNEDPVFISTHLALVDMPECLSKAYDAGFKSPKTLYDLRKLWESFPEEVNAWVDESLENGQDIIRSRVQALSKKLKEPKQAEVTEVDQEPQAQESQEQTAIIDDNESFNFEGDDQAEATEEPEEPEVKKLMDQSNQKEQPEAKEEDPDKIKKPLLVVIHDGRQANLMLNKKPTSLGFAWIKYEDGTEVSVDCSSLEIEYLQEA</sequence>
<reference evidence="4" key="1">
    <citation type="submission" date="2016-11" db="EMBL/GenBank/DDBJ databases">
        <title>RCH51 a multiply antibiotic resistant Acinetobacter baumannii ST103IP isolate carries resistance genes in three plasmids including a novel potentially conjugative plasmid carrying oxa235 in transposon Tn6252.</title>
        <authorList>
            <person name="Hamidian M."/>
            <person name="Nigro S.J."/>
            <person name="Hartstein R.M."/>
            <person name="Hall R.M."/>
        </authorList>
    </citation>
    <scope>NUCLEOTIDE SEQUENCE</scope>
    <source>
        <strain evidence="4">RCH51</strain>
        <plasmid evidence="4">pRCH51-3</plasmid>
    </source>
</reference>
<dbReference type="PANTHER" id="PTHR33375">
    <property type="entry name" value="CHROMOSOME-PARTITIONING PROTEIN PARB-RELATED"/>
    <property type="match status" value="1"/>
</dbReference>
<dbReference type="Pfam" id="PF02195">
    <property type="entry name" value="ParB_N"/>
    <property type="match status" value="1"/>
</dbReference>
<dbReference type="Gene3D" id="2.30.30.150">
    <property type="entry name" value="KorB, C-terminal domain"/>
    <property type="match status" value="1"/>
</dbReference>
<dbReference type="SUPFAM" id="SSF50037">
    <property type="entry name" value="C-terminal domain of transcriptional repressors"/>
    <property type="match status" value="1"/>
</dbReference>
<feature type="domain" description="ParB-like N-terminal" evidence="3">
    <location>
        <begin position="24"/>
        <end position="113"/>
    </location>
</feature>
<dbReference type="InterPro" id="IPR010575">
    <property type="entry name" value="KorB_C"/>
</dbReference>
<dbReference type="Pfam" id="PF06613">
    <property type="entry name" value="KorB_C"/>
    <property type="match status" value="1"/>
</dbReference>
<dbReference type="SMART" id="SM00470">
    <property type="entry name" value="ParB"/>
    <property type="match status" value="1"/>
</dbReference>
<protein>
    <submittedName>
        <fullName evidence="4">Plasmid partitioning protein</fullName>
    </submittedName>
</protein>
<dbReference type="Pfam" id="PF08535">
    <property type="entry name" value="KorB"/>
    <property type="match status" value="1"/>
</dbReference>
<evidence type="ECO:0000256" key="2">
    <source>
        <dbReference type="SAM" id="MobiDB-lite"/>
    </source>
</evidence>
<evidence type="ECO:0000256" key="1">
    <source>
        <dbReference type="ARBA" id="ARBA00006295"/>
    </source>
</evidence>
<organism evidence="4">
    <name type="scientific">Acinetobacter baumannii</name>
    <dbReference type="NCBI Taxonomy" id="470"/>
    <lineage>
        <taxon>Bacteria</taxon>
        <taxon>Pseudomonadati</taxon>
        <taxon>Pseudomonadota</taxon>
        <taxon>Gammaproteobacteria</taxon>
        <taxon>Moraxellales</taxon>
        <taxon>Moraxellaceae</taxon>
        <taxon>Acinetobacter</taxon>
        <taxon>Acinetobacter calcoaceticus/baumannii complex</taxon>
    </lineage>
</organism>
<feature type="compositionally biased region" description="Polar residues" evidence="2">
    <location>
        <begin position="233"/>
        <end position="242"/>
    </location>
</feature>
<dbReference type="InterPro" id="IPR004437">
    <property type="entry name" value="ParB/RepB/Spo0J"/>
</dbReference>
<gene>
    <name evidence="4" type="primary">parB</name>
    <name evidence="4" type="ORF">pRCH51-3_00007</name>
</gene>
<feature type="compositionally biased region" description="Basic and acidic residues" evidence="2">
    <location>
        <begin position="281"/>
        <end position="293"/>
    </location>
</feature>
<dbReference type="InterPro" id="IPR013741">
    <property type="entry name" value="KorB_domain"/>
</dbReference>
<dbReference type="GO" id="GO:0005694">
    <property type="term" value="C:chromosome"/>
    <property type="evidence" value="ECO:0007669"/>
    <property type="project" value="TreeGrafter"/>
</dbReference>
<dbReference type="EMBL" id="KY216144">
    <property type="protein sequence ID" value="AQT19041.1"/>
    <property type="molecule type" value="Genomic_DNA"/>
</dbReference>
<dbReference type="NCBIfam" id="TIGR00180">
    <property type="entry name" value="parB_part"/>
    <property type="match status" value="1"/>
</dbReference>
<dbReference type="RefSeq" id="WP_111818449.1">
    <property type="nucleotide sequence ID" value="NZ_CAXNZJ010000044.1"/>
</dbReference>
<comment type="similarity">
    <text evidence="1">Belongs to the ParB family.</text>
</comment>
<dbReference type="InterPro" id="IPR037048">
    <property type="entry name" value="KorB_C_sf"/>
</dbReference>
<dbReference type="GO" id="GO:0045892">
    <property type="term" value="P:negative regulation of DNA-templated transcription"/>
    <property type="evidence" value="ECO:0007669"/>
    <property type="project" value="InterPro"/>
</dbReference>